<dbReference type="OrthoDB" id="5422338at2"/>
<evidence type="ECO:0000259" key="1">
    <source>
        <dbReference type="Pfam" id="PF12697"/>
    </source>
</evidence>
<dbReference type="SUPFAM" id="SSF53474">
    <property type="entry name" value="alpha/beta-Hydrolases"/>
    <property type="match status" value="1"/>
</dbReference>
<dbReference type="PANTHER" id="PTHR42886">
    <property type="entry name" value="RE40534P-RELATED"/>
    <property type="match status" value="1"/>
</dbReference>
<dbReference type="Gene3D" id="3.40.50.1820">
    <property type="entry name" value="alpha/beta hydrolase"/>
    <property type="match status" value="1"/>
</dbReference>
<dbReference type="EMBL" id="SJJR01000015">
    <property type="protein sequence ID" value="TCB95381.1"/>
    <property type="molecule type" value="Genomic_DNA"/>
</dbReference>
<dbReference type="GO" id="GO:0016787">
    <property type="term" value="F:hydrolase activity"/>
    <property type="evidence" value="ECO:0007669"/>
    <property type="project" value="UniProtKB-KW"/>
</dbReference>
<dbReference type="AlphaFoldDB" id="A0A4R0GJ49"/>
<dbReference type="Proteomes" id="UP000292274">
    <property type="component" value="Unassembled WGS sequence"/>
</dbReference>
<dbReference type="PANTHER" id="PTHR42886:SF29">
    <property type="entry name" value="PUMMELIG, ISOFORM A"/>
    <property type="match status" value="1"/>
</dbReference>
<accession>A0A4R0GJ49</accession>
<gene>
    <name evidence="2" type="ORF">E0H26_20805</name>
</gene>
<evidence type="ECO:0000313" key="2">
    <source>
        <dbReference type="EMBL" id="TCB95381.1"/>
    </source>
</evidence>
<keyword evidence="3" id="KW-1185">Reference proteome</keyword>
<organism evidence="2 3">
    <name type="scientific">Micromonospora zingiberis</name>
    <dbReference type="NCBI Taxonomy" id="2053011"/>
    <lineage>
        <taxon>Bacteria</taxon>
        <taxon>Bacillati</taxon>
        <taxon>Actinomycetota</taxon>
        <taxon>Actinomycetes</taxon>
        <taxon>Micromonosporales</taxon>
        <taxon>Micromonosporaceae</taxon>
        <taxon>Micromonospora</taxon>
    </lineage>
</organism>
<sequence length="349" mass="38542">MISDQMQMVGRLLGNYQGHGRNRARSGATAYMGEERMPTVRTLSLERKVAIGVAALAVSSWAIGARTRFVGRRRRTAEFSTMPRVDGGVVEVDYRRSPDAEFGVIFCNGLGFPHEQWAWVREHLPESAACVGYNRPGHGLSSPLPEATLEEQFQIVDELRKYYLDGLPVVLVGHSLGGYLAAAYAESRGDAGLSHVVMIDPTVIADLQAIVGKLPHAWARQHLLLESVWAATGLNALRPIGAFHGLYPGEVSSSITEYHALPRTWITAYREYLTASTYPPVERLTVPLHVVTALKGTKAAKHRASQEQLLELSDRSWHHLYEEANHIGILAEQTHAKELAELIVPGSWI</sequence>
<reference evidence="2 3" key="1">
    <citation type="submission" date="2019-02" db="EMBL/GenBank/DDBJ databases">
        <title>Jishengella sp. nov., isolated from a root of Zingiber montanum.</title>
        <authorList>
            <person name="Kuncharoen N."/>
            <person name="Kudo T."/>
            <person name="Masahiro Y."/>
            <person name="Ohkuma M."/>
            <person name="Tanasupawat S."/>
        </authorList>
    </citation>
    <scope>NUCLEOTIDE SEQUENCE [LARGE SCALE GENOMIC DNA]</scope>
    <source>
        <strain evidence="2 3">PLAI 1-1</strain>
    </source>
</reference>
<dbReference type="Pfam" id="PF12697">
    <property type="entry name" value="Abhydrolase_6"/>
    <property type="match status" value="1"/>
</dbReference>
<evidence type="ECO:0000313" key="3">
    <source>
        <dbReference type="Proteomes" id="UP000292274"/>
    </source>
</evidence>
<dbReference type="InterPro" id="IPR000073">
    <property type="entry name" value="AB_hydrolase_1"/>
</dbReference>
<protein>
    <submittedName>
        <fullName evidence="2">Alpha/beta hydrolase</fullName>
    </submittedName>
</protein>
<dbReference type="InterPro" id="IPR029058">
    <property type="entry name" value="AB_hydrolase_fold"/>
</dbReference>
<name>A0A4R0GJ49_9ACTN</name>
<proteinExistence type="predicted"/>
<keyword evidence="2" id="KW-0378">Hydrolase</keyword>
<feature type="domain" description="AB hydrolase-1" evidence="1">
    <location>
        <begin position="104"/>
        <end position="341"/>
    </location>
</feature>
<comment type="caution">
    <text evidence="2">The sequence shown here is derived from an EMBL/GenBank/DDBJ whole genome shotgun (WGS) entry which is preliminary data.</text>
</comment>